<keyword evidence="1" id="KW-0472">Membrane</keyword>
<dbReference type="AlphaFoldDB" id="A0AAN5CEV5"/>
<dbReference type="EMBL" id="BTRK01000003">
    <property type="protein sequence ID" value="GMR41132.1"/>
    <property type="molecule type" value="Genomic_DNA"/>
</dbReference>
<proteinExistence type="predicted"/>
<keyword evidence="3" id="KW-1185">Reference proteome</keyword>
<reference evidence="3" key="1">
    <citation type="submission" date="2022-10" db="EMBL/GenBank/DDBJ databases">
        <title>Genome assembly of Pristionchus species.</title>
        <authorList>
            <person name="Yoshida K."/>
            <person name="Sommer R.J."/>
        </authorList>
    </citation>
    <scope>NUCLEOTIDE SEQUENCE [LARGE SCALE GENOMIC DNA]</scope>
    <source>
        <strain evidence="3">RS5460</strain>
    </source>
</reference>
<comment type="caution">
    <text evidence="2">The sequence shown here is derived from an EMBL/GenBank/DDBJ whole genome shotgun (WGS) entry which is preliminary data.</text>
</comment>
<dbReference type="Proteomes" id="UP001328107">
    <property type="component" value="Unassembled WGS sequence"/>
</dbReference>
<sequence>SVAMLYLLAGHPWIQYILINIIGFSVFTYIWTYIIPKPKPMDYTTIPGHKLDVDTEEDLPEWSIQPGILVAQVAKATKLDRVKQGHLPKITQAGSFSRFLERNEIIFGPLHSFWWSVRYVVVVSSVDGIRQLQKYADVMLALNPLAIGSVLQGDVQFWTRVTACSIVTSRKDHTQPSVWLEPALQLTIAERGPLLAECAACKHETEPEQLRRVVPQLAANIKSEGLRKALTYPLVVSFNKEIEIEAISGSHPVPAFIPIIIHTANLLRGVHSDTLLSEYSKLLRWLPGLDDMDVLKNVKITATTPTK</sequence>
<gene>
    <name evidence="2" type="ORF">PMAYCL1PPCAC_11327</name>
</gene>
<evidence type="ECO:0000313" key="3">
    <source>
        <dbReference type="Proteomes" id="UP001328107"/>
    </source>
</evidence>
<accession>A0AAN5CEV5</accession>
<evidence type="ECO:0000313" key="2">
    <source>
        <dbReference type="EMBL" id="GMR41132.1"/>
    </source>
</evidence>
<evidence type="ECO:0000256" key="1">
    <source>
        <dbReference type="SAM" id="Phobius"/>
    </source>
</evidence>
<keyword evidence="1" id="KW-0812">Transmembrane</keyword>
<feature type="transmembrane region" description="Helical" evidence="1">
    <location>
        <begin position="13"/>
        <end position="34"/>
    </location>
</feature>
<keyword evidence="1" id="KW-1133">Transmembrane helix</keyword>
<protein>
    <submittedName>
        <fullName evidence="2">Uncharacterized protein</fullName>
    </submittedName>
</protein>
<organism evidence="2 3">
    <name type="scientific">Pristionchus mayeri</name>
    <dbReference type="NCBI Taxonomy" id="1317129"/>
    <lineage>
        <taxon>Eukaryota</taxon>
        <taxon>Metazoa</taxon>
        <taxon>Ecdysozoa</taxon>
        <taxon>Nematoda</taxon>
        <taxon>Chromadorea</taxon>
        <taxon>Rhabditida</taxon>
        <taxon>Rhabditina</taxon>
        <taxon>Diplogasteromorpha</taxon>
        <taxon>Diplogasteroidea</taxon>
        <taxon>Neodiplogasteridae</taxon>
        <taxon>Pristionchus</taxon>
    </lineage>
</organism>
<name>A0AAN5CEV5_9BILA</name>
<feature type="non-terminal residue" evidence="2">
    <location>
        <position position="1"/>
    </location>
</feature>